<proteinExistence type="predicted"/>
<dbReference type="CDD" id="cd00009">
    <property type="entry name" value="AAA"/>
    <property type="match status" value="1"/>
</dbReference>
<keyword evidence="2" id="KW-0547">Nucleotide-binding</keyword>
<dbReference type="Pfam" id="PF05673">
    <property type="entry name" value="DUF815"/>
    <property type="match status" value="1"/>
</dbReference>
<name>A0ABR8A825_9CYAN</name>
<protein>
    <submittedName>
        <fullName evidence="2">ATP-binding protein</fullName>
    </submittedName>
</protein>
<sequence length="454" mass="51612">MDNQAMSTVSTSSYAKIQFLQRQAASLLLYQSVLQSEVGIAFLDLLQAIRYTDADGRGCLQAYGNYFHALATKNQNWEDYLIHQILITENPFTKLAQTEEFANIPKALIAAVQHDLQVLQSLYECSTAALSELVQNAAHLPVSPIVWYREQDKLESETSLKSQVMNSLQHTENWADTVEDLAAYYQQFGTGIFAQYHALRWQNGQFIGIQHSDPIKLDILAGYEMQRDSLLKNTEFLLSGKTALHVLLYGSRGSGKSSLVKALLNEYSHRNLRLVEVTKSELQDLPKIVEQLRGVPQKFIIFVDDLSFEEDDDAFKALKVVLEGNLTAKPQNVVVYATSNRRHLIREFYADRPNPKDKEEIHVWDTMQEKLSFSDRFGLTLTFEGADQKTYLQIVRHLAAQAEIDISQADLEYQALQWATRHNGRSGRTARQFVDFLQADLSVFGNKKHTSIPE</sequence>
<comment type="caution">
    <text evidence="2">The sequence shown here is derived from an EMBL/GenBank/DDBJ whole genome shotgun (WGS) entry which is preliminary data.</text>
</comment>
<feature type="domain" description="AAA+ ATPase" evidence="1">
    <location>
        <begin position="242"/>
        <end position="360"/>
    </location>
</feature>
<accession>A0ABR8A825</accession>
<dbReference type="InterPro" id="IPR008533">
    <property type="entry name" value="DUF815"/>
</dbReference>
<dbReference type="PANTHER" id="PTHR42935">
    <property type="entry name" value="SLR0930 PROTEIN"/>
    <property type="match status" value="1"/>
</dbReference>
<dbReference type="InterPro" id="IPR003593">
    <property type="entry name" value="AAA+_ATPase"/>
</dbReference>
<dbReference type="GO" id="GO:0005524">
    <property type="term" value="F:ATP binding"/>
    <property type="evidence" value="ECO:0007669"/>
    <property type="project" value="UniProtKB-KW"/>
</dbReference>
<dbReference type="PANTHER" id="PTHR42935:SF1">
    <property type="entry name" value="SLR0930 PROTEIN"/>
    <property type="match status" value="1"/>
</dbReference>
<dbReference type="Gene3D" id="3.40.50.300">
    <property type="entry name" value="P-loop containing nucleotide triphosphate hydrolases"/>
    <property type="match status" value="1"/>
</dbReference>
<dbReference type="SMART" id="SM00382">
    <property type="entry name" value="AAA"/>
    <property type="match status" value="1"/>
</dbReference>
<gene>
    <name evidence="2" type="ORF">H6G24_09005</name>
</gene>
<reference evidence="2 3" key="1">
    <citation type="journal article" date="2020" name="ISME J.">
        <title>Comparative genomics reveals insights into cyanobacterial evolution and habitat adaptation.</title>
        <authorList>
            <person name="Chen M.Y."/>
            <person name="Teng W.K."/>
            <person name="Zhao L."/>
            <person name="Hu C.X."/>
            <person name="Zhou Y.K."/>
            <person name="Han B.P."/>
            <person name="Song L.R."/>
            <person name="Shu W.S."/>
        </authorList>
    </citation>
    <scope>NUCLEOTIDE SEQUENCE [LARGE SCALE GENOMIC DNA]</scope>
    <source>
        <strain evidence="2 3">FACHB-288</strain>
    </source>
</reference>
<evidence type="ECO:0000313" key="2">
    <source>
        <dbReference type="EMBL" id="MBD2195625.1"/>
    </source>
</evidence>
<organism evidence="2 3">
    <name type="scientific">Calothrix parietina FACHB-288</name>
    <dbReference type="NCBI Taxonomy" id="2692896"/>
    <lineage>
        <taxon>Bacteria</taxon>
        <taxon>Bacillati</taxon>
        <taxon>Cyanobacteriota</taxon>
        <taxon>Cyanophyceae</taxon>
        <taxon>Nostocales</taxon>
        <taxon>Calotrichaceae</taxon>
        <taxon>Calothrix</taxon>
    </lineage>
</organism>
<dbReference type="SUPFAM" id="SSF52540">
    <property type="entry name" value="P-loop containing nucleoside triphosphate hydrolases"/>
    <property type="match status" value="1"/>
</dbReference>
<keyword evidence="2" id="KW-0067">ATP-binding</keyword>
<dbReference type="RefSeq" id="WP_190539631.1">
    <property type="nucleotide sequence ID" value="NZ_CAWPNO010000013.1"/>
</dbReference>
<dbReference type="InterPro" id="IPR027417">
    <property type="entry name" value="P-loop_NTPase"/>
</dbReference>
<dbReference type="Proteomes" id="UP000658514">
    <property type="component" value="Unassembled WGS sequence"/>
</dbReference>
<dbReference type="EMBL" id="JACJQH010000011">
    <property type="protein sequence ID" value="MBD2195625.1"/>
    <property type="molecule type" value="Genomic_DNA"/>
</dbReference>
<keyword evidence="3" id="KW-1185">Reference proteome</keyword>
<evidence type="ECO:0000259" key="1">
    <source>
        <dbReference type="SMART" id="SM00382"/>
    </source>
</evidence>
<evidence type="ECO:0000313" key="3">
    <source>
        <dbReference type="Proteomes" id="UP000658514"/>
    </source>
</evidence>